<dbReference type="EMBL" id="CP072110">
    <property type="protein sequence ID" value="QTH62604.1"/>
    <property type="molecule type" value="Genomic_DNA"/>
</dbReference>
<dbReference type="InterPro" id="IPR029068">
    <property type="entry name" value="Glyas_Bleomycin-R_OHBP_Dase"/>
</dbReference>
<dbReference type="KEGG" id="psym:J1N51_07375"/>
<evidence type="ECO:0000259" key="1">
    <source>
        <dbReference type="PROSITE" id="PS51819"/>
    </source>
</evidence>
<dbReference type="PANTHER" id="PTHR21366">
    <property type="entry name" value="GLYOXALASE FAMILY PROTEIN"/>
    <property type="match status" value="1"/>
</dbReference>
<gene>
    <name evidence="2" type="ORF">J1N51_07375</name>
</gene>
<dbReference type="Proteomes" id="UP000682739">
    <property type="component" value="Chromosome"/>
</dbReference>
<accession>A0A975D9C9</accession>
<name>A0A975D9C9_9GAMM</name>
<dbReference type="InterPro" id="IPR037523">
    <property type="entry name" value="VOC_core"/>
</dbReference>
<dbReference type="InterPro" id="IPR004360">
    <property type="entry name" value="Glyas_Fos-R_dOase_dom"/>
</dbReference>
<organism evidence="2 3">
    <name type="scientific">Psychrosphaera ytuae</name>
    <dbReference type="NCBI Taxonomy" id="2820710"/>
    <lineage>
        <taxon>Bacteria</taxon>
        <taxon>Pseudomonadati</taxon>
        <taxon>Pseudomonadota</taxon>
        <taxon>Gammaproteobacteria</taxon>
        <taxon>Alteromonadales</taxon>
        <taxon>Pseudoalteromonadaceae</taxon>
        <taxon>Psychrosphaera</taxon>
    </lineage>
</organism>
<dbReference type="PROSITE" id="PS51819">
    <property type="entry name" value="VOC"/>
    <property type="match status" value="1"/>
</dbReference>
<feature type="domain" description="VOC" evidence="1">
    <location>
        <begin position="6"/>
        <end position="133"/>
    </location>
</feature>
<keyword evidence="3" id="KW-1185">Reference proteome</keyword>
<dbReference type="AlphaFoldDB" id="A0A975D9C9"/>
<dbReference type="RefSeq" id="WP_208829915.1">
    <property type="nucleotide sequence ID" value="NZ_CP072110.1"/>
</dbReference>
<protein>
    <submittedName>
        <fullName evidence="2">VOC family protein</fullName>
    </submittedName>
</protein>
<dbReference type="InterPro" id="IPR050383">
    <property type="entry name" value="GlyoxalaseI/FosfomycinResist"/>
</dbReference>
<evidence type="ECO:0000313" key="3">
    <source>
        <dbReference type="Proteomes" id="UP000682739"/>
    </source>
</evidence>
<dbReference type="Gene3D" id="3.10.180.10">
    <property type="entry name" value="2,3-Dihydroxybiphenyl 1,2-Dioxygenase, domain 1"/>
    <property type="match status" value="1"/>
</dbReference>
<dbReference type="SUPFAM" id="SSF54593">
    <property type="entry name" value="Glyoxalase/Bleomycin resistance protein/Dihydroxybiphenyl dioxygenase"/>
    <property type="match status" value="1"/>
</dbReference>
<sequence length="133" mass="14529">MLKIRGIDHIVLRTQNLDKLLWFYSEVLGCQLERTLGDDVGLNQLRAGNALIDIVTVDSELGKLGGGPPGPTNHNLDHLCLQVEVSSVNEILAHFAEYDITPGEIDVRYGATGFGQSVYVDDPDGNMVELKPV</sequence>
<proteinExistence type="predicted"/>
<evidence type="ECO:0000313" key="2">
    <source>
        <dbReference type="EMBL" id="QTH62604.1"/>
    </source>
</evidence>
<reference evidence="2" key="1">
    <citation type="submission" date="2021-03" db="EMBL/GenBank/DDBJ databases">
        <title>Description of Psychrosphaera ytuae sp. nov. isolated from deep sea sediment of South China Sea.</title>
        <authorList>
            <person name="Zhang J."/>
            <person name="Xu X.-D."/>
        </authorList>
    </citation>
    <scope>NUCLEOTIDE SEQUENCE</scope>
    <source>
        <strain evidence="2">MTZ26</strain>
    </source>
</reference>
<dbReference type="PANTHER" id="PTHR21366:SF14">
    <property type="entry name" value="GLYOXALASE DOMAIN-CONTAINING PROTEIN 5"/>
    <property type="match status" value="1"/>
</dbReference>
<dbReference type="Pfam" id="PF00903">
    <property type="entry name" value="Glyoxalase"/>
    <property type="match status" value="1"/>
</dbReference>